<dbReference type="InterPro" id="IPR003439">
    <property type="entry name" value="ABC_transporter-like_ATP-bd"/>
</dbReference>
<dbReference type="InterPro" id="IPR013563">
    <property type="entry name" value="Oligopep_ABC_C"/>
</dbReference>
<evidence type="ECO:0000313" key="6">
    <source>
        <dbReference type="EMBL" id="MBZ0155052.1"/>
    </source>
</evidence>
<feature type="domain" description="ABC transporter" evidence="5">
    <location>
        <begin position="5"/>
        <end position="254"/>
    </location>
</feature>
<dbReference type="AlphaFoldDB" id="A0A953J5K7"/>
<name>A0A953J5K7_9BACT</name>
<dbReference type="PANTHER" id="PTHR43776">
    <property type="entry name" value="TRANSPORT ATP-BINDING PROTEIN"/>
    <property type="match status" value="1"/>
</dbReference>
<dbReference type="Pfam" id="PF08352">
    <property type="entry name" value="oligo_HPY"/>
    <property type="match status" value="1"/>
</dbReference>
<accession>A0A953J5K7</accession>
<dbReference type="NCBIfam" id="TIGR01727">
    <property type="entry name" value="oligo_HPY"/>
    <property type="match status" value="1"/>
</dbReference>
<proteinExistence type="inferred from homology"/>
<evidence type="ECO:0000256" key="3">
    <source>
        <dbReference type="ARBA" id="ARBA00022741"/>
    </source>
</evidence>
<dbReference type="Gene3D" id="3.40.50.300">
    <property type="entry name" value="P-loop containing nucleotide triphosphate hydrolases"/>
    <property type="match status" value="1"/>
</dbReference>
<dbReference type="GO" id="GO:0005524">
    <property type="term" value="F:ATP binding"/>
    <property type="evidence" value="ECO:0007669"/>
    <property type="project" value="UniProtKB-KW"/>
</dbReference>
<reference evidence="6" key="1">
    <citation type="journal article" date="2021" name="bioRxiv">
        <title>Unraveling nitrogen, sulfur and carbon metabolic pathways and microbial community transcriptional responses to substrate deprivation and toxicity stresses in a bioreactor mimicking anoxic brackish coastal sediment conditions.</title>
        <authorList>
            <person name="Martins P.D."/>
            <person name="Echeveste M.J."/>
            <person name="Arshad A."/>
            <person name="Kurth J."/>
            <person name="Ouboter H."/>
            <person name="Jetten M.S.M."/>
            <person name="Welte C.U."/>
        </authorList>
    </citation>
    <scope>NUCLEOTIDE SEQUENCE</scope>
    <source>
        <strain evidence="6">MAG_39</strain>
    </source>
</reference>
<keyword evidence="2" id="KW-0813">Transport</keyword>
<dbReference type="PROSITE" id="PS00211">
    <property type="entry name" value="ABC_TRANSPORTER_1"/>
    <property type="match status" value="1"/>
</dbReference>
<evidence type="ECO:0000313" key="7">
    <source>
        <dbReference type="Proteomes" id="UP000705867"/>
    </source>
</evidence>
<dbReference type="InterPro" id="IPR003593">
    <property type="entry name" value="AAA+_ATPase"/>
</dbReference>
<dbReference type="InterPro" id="IPR050319">
    <property type="entry name" value="ABC_transp_ATP-bind"/>
</dbReference>
<gene>
    <name evidence="6" type="ORF">K8I29_02410</name>
</gene>
<dbReference type="PANTHER" id="PTHR43776:SF7">
    <property type="entry name" value="D,D-DIPEPTIDE TRANSPORT ATP-BINDING PROTEIN DDPF-RELATED"/>
    <property type="match status" value="1"/>
</dbReference>
<evidence type="ECO:0000259" key="5">
    <source>
        <dbReference type="PROSITE" id="PS50893"/>
    </source>
</evidence>
<evidence type="ECO:0000256" key="2">
    <source>
        <dbReference type="ARBA" id="ARBA00022448"/>
    </source>
</evidence>
<dbReference type="GO" id="GO:0055085">
    <property type="term" value="P:transmembrane transport"/>
    <property type="evidence" value="ECO:0007669"/>
    <property type="project" value="UniProtKB-ARBA"/>
</dbReference>
<sequence length="325" mass="36419">MEEILKAESIQKYFPIKGGFRKPGSWLKAVDGVSFEVKRDAVFALVGESGCGKSTVARMIMKLLPLSGGKIFFKGKDITTIRGEELKRFRRSVQIIFQDPFASLNPRMRIADTLSEPFIIHKTVPSREIRDRVVQLLEKVGLTADALGRYPHEFSGGQRQRICIARALALSPELIVADEPLSALDVSIQAQIVNLLQDIRRETGISLVFISHDLKVVHYLSDEVAVMYLGKIVERAKTEDLFREPKHPYTELLLSSAPKLRYRIPGQVLQARRPETGDVPSPIAVPPGCPFHPRCPKRLGICDKQAPELKESGGGRYISCHLYHE</sequence>
<dbReference type="GO" id="GO:0016887">
    <property type="term" value="F:ATP hydrolysis activity"/>
    <property type="evidence" value="ECO:0007669"/>
    <property type="project" value="InterPro"/>
</dbReference>
<dbReference type="Proteomes" id="UP000705867">
    <property type="component" value="Unassembled WGS sequence"/>
</dbReference>
<dbReference type="Pfam" id="PF00005">
    <property type="entry name" value="ABC_tran"/>
    <property type="match status" value="1"/>
</dbReference>
<protein>
    <submittedName>
        <fullName evidence="6">ATP-binding cassette domain-containing protein</fullName>
    </submittedName>
</protein>
<keyword evidence="3" id="KW-0547">Nucleotide-binding</keyword>
<dbReference type="GO" id="GO:0015833">
    <property type="term" value="P:peptide transport"/>
    <property type="evidence" value="ECO:0007669"/>
    <property type="project" value="InterPro"/>
</dbReference>
<comment type="caution">
    <text evidence="6">The sequence shown here is derived from an EMBL/GenBank/DDBJ whole genome shotgun (WGS) entry which is preliminary data.</text>
</comment>
<evidence type="ECO:0000256" key="4">
    <source>
        <dbReference type="ARBA" id="ARBA00022840"/>
    </source>
</evidence>
<dbReference type="CDD" id="cd03257">
    <property type="entry name" value="ABC_NikE_OppD_transporters"/>
    <property type="match status" value="1"/>
</dbReference>
<dbReference type="SMART" id="SM00382">
    <property type="entry name" value="AAA"/>
    <property type="match status" value="1"/>
</dbReference>
<keyword evidence="4 6" id="KW-0067">ATP-binding</keyword>
<dbReference type="InterPro" id="IPR027417">
    <property type="entry name" value="P-loop_NTPase"/>
</dbReference>
<dbReference type="InterPro" id="IPR017871">
    <property type="entry name" value="ABC_transporter-like_CS"/>
</dbReference>
<organism evidence="6 7">
    <name type="scientific">Candidatus Nitrobium versatile</name>
    <dbReference type="NCBI Taxonomy" id="2884831"/>
    <lineage>
        <taxon>Bacteria</taxon>
        <taxon>Pseudomonadati</taxon>
        <taxon>Nitrospirota</taxon>
        <taxon>Nitrospiria</taxon>
        <taxon>Nitrospirales</taxon>
        <taxon>Nitrospiraceae</taxon>
        <taxon>Candidatus Nitrobium</taxon>
    </lineage>
</organism>
<reference evidence="6" key="2">
    <citation type="submission" date="2021-08" db="EMBL/GenBank/DDBJ databases">
        <authorList>
            <person name="Dalcin Martins P."/>
        </authorList>
    </citation>
    <scope>NUCLEOTIDE SEQUENCE</scope>
    <source>
        <strain evidence="6">MAG_39</strain>
    </source>
</reference>
<dbReference type="SUPFAM" id="SSF52540">
    <property type="entry name" value="P-loop containing nucleoside triphosphate hydrolases"/>
    <property type="match status" value="1"/>
</dbReference>
<dbReference type="FunFam" id="3.40.50.300:FF:000016">
    <property type="entry name" value="Oligopeptide ABC transporter ATP-binding component"/>
    <property type="match status" value="1"/>
</dbReference>
<dbReference type="EMBL" id="JAIOIV010000018">
    <property type="protein sequence ID" value="MBZ0155052.1"/>
    <property type="molecule type" value="Genomic_DNA"/>
</dbReference>
<evidence type="ECO:0000256" key="1">
    <source>
        <dbReference type="ARBA" id="ARBA00005417"/>
    </source>
</evidence>
<comment type="similarity">
    <text evidence="1">Belongs to the ABC transporter superfamily.</text>
</comment>
<dbReference type="PROSITE" id="PS50893">
    <property type="entry name" value="ABC_TRANSPORTER_2"/>
    <property type="match status" value="1"/>
</dbReference>